<keyword evidence="3" id="KW-1185">Reference proteome</keyword>
<dbReference type="KEGG" id="enn:FRE64_00440"/>
<evidence type="ECO:0000313" key="2">
    <source>
        <dbReference type="EMBL" id="QDZ38545.1"/>
    </source>
</evidence>
<accession>A0A5B8NJK7</accession>
<dbReference type="Proteomes" id="UP000318453">
    <property type="component" value="Chromosome"/>
</dbReference>
<dbReference type="EMBL" id="CP042326">
    <property type="protein sequence ID" value="QDZ38545.1"/>
    <property type="molecule type" value="Genomic_DNA"/>
</dbReference>
<dbReference type="Pfam" id="PF26369">
    <property type="entry name" value="UPF0426"/>
    <property type="match status" value="1"/>
</dbReference>
<gene>
    <name evidence="2" type="ORF">FRE64_00440</name>
</gene>
<sequence>MMLSELTPIFKELTQQPISFLGGLVSGSLRLSPDQEPLKSWLEQQGGKTTQAASSSEDQAPQTINIE</sequence>
<proteinExistence type="predicted"/>
<organism evidence="2 3">
    <name type="scientific">Euhalothece natronophila Z-M001</name>
    <dbReference type="NCBI Taxonomy" id="522448"/>
    <lineage>
        <taxon>Bacteria</taxon>
        <taxon>Bacillati</taxon>
        <taxon>Cyanobacteriota</taxon>
        <taxon>Cyanophyceae</taxon>
        <taxon>Oscillatoriophycideae</taxon>
        <taxon>Chroococcales</taxon>
        <taxon>Halothecacae</taxon>
        <taxon>Halothece cluster</taxon>
        <taxon>Euhalothece</taxon>
    </lineage>
</organism>
<feature type="region of interest" description="Disordered" evidence="1">
    <location>
        <begin position="43"/>
        <end position="67"/>
    </location>
</feature>
<dbReference type="RefSeq" id="WP_146294156.1">
    <property type="nucleotide sequence ID" value="NZ_CP042326.1"/>
</dbReference>
<protein>
    <submittedName>
        <fullName evidence="2">Uncharacterized protein</fullName>
    </submittedName>
</protein>
<reference evidence="2" key="1">
    <citation type="submission" date="2019-08" db="EMBL/GenBank/DDBJ databases">
        <title>Carotenoids and Carotenoid Binding Proteins in the Halophilic Cyanobacterium Euhalothece sp. ZM00.</title>
        <authorList>
            <person name="Cho S.M."/>
            <person name="Song J.Y."/>
            <person name="Park Y.-I."/>
        </authorList>
    </citation>
    <scope>NUCLEOTIDE SEQUENCE [LARGE SCALE GENOMIC DNA]</scope>
    <source>
        <strain evidence="2">Z-M001</strain>
    </source>
</reference>
<evidence type="ECO:0000313" key="3">
    <source>
        <dbReference type="Proteomes" id="UP000318453"/>
    </source>
</evidence>
<name>A0A5B8NJK7_9CHRO</name>
<evidence type="ECO:0000256" key="1">
    <source>
        <dbReference type="SAM" id="MobiDB-lite"/>
    </source>
</evidence>
<dbReference type="AlphaFoldDB" id="A0A5B8NJK7"/>
<dbReference type="InterPro" id="IPR040278">
    <property type="entry name" value="UPF0426"/>
</dbReference>
<dbReference type="OrthoDB" id="488745at2"/>